<protein>
    <submittedName>
        <fullName evidence="1">Uncharacterized protein</fullName>
    </submittedName>
</protein>
<comment type="caution">
    <text evidence="1">The sequence shown here is derived from an EMBL/GenBank/DDBJ whole genome shotgun (WGS) entry which is preliminary data.</text>
</comment>
<accession>A0A3S3RZQ6</accession>
<proteinExistence type="predicted"/>
<dbReference type="EMBL" id="RXGA01000003">
    <property type="protein sequence ID" value="RWX73223.1"/>
    <property type="molecule type" value="Genomic_DNA"/>
</dbReference>
<reference evidence="1 2" key="1">
    <citation type="submission" date="2018-12" db="EMBL/GenBank/DDBJ databases">
        <title>The complete genome of the methanogenic archaea of the candidate phylum Verstraetearchaeota, obtained from the metagenome of underground thermal water.</title>
        <authorList>
            <person name="Kadnikov V.V."/>
            <person name="Mardanov A.V."/>
            <person name="Beletsky A.V."/>
            <person name="Karnachuk O.V."/>
            <person name="Ravin N.V."/>
        </authorList>
    </citation>
    <scope>NUCLEOTIDE SEQUENCE [LARGE SCALE GENOMIC DNA]</scope>
    <source>
        <strain evidence="1">Ch88</strain>
    </source>
</reference>
<evidence type="ECO:0000313" key="1">
    <source>
        <dbReference type="EMBL" id="RWX73223.1"/>
    </source>
</evidence>
<organism evidence="1 2">
    <name type="scientific">Methanosuratincola subterraneus</name>
    <dbReference type="NCBI Taxonomy" id="2593994"/>
    <lineage>
        <taxon>Archaea</taxon>
        <taxon>Thermoproteota</taxon>
        <taxon>Methanosuratincolia</taxon>
        <taxon>Candidatus Methanomethylicales</taxon>
        <taxon>Candidatus Methanomethylicaceae</taxon>
        <taxon>Candidatus Methanosuratincola (ex Vanwonterghem et al. 2016)</taxon>
    </lineage>
</organism>
<evidence type="ECO:0000313" key="2">
    <source>
        <dbReference type="Proteomes" id="UP000288215"/>
    </source>
</evidence>
<dbReference type="AlphaFoldDB" id="A0A3S3RZQ6"/>
<sequence>MTTTFSVNSPRCDQRTQIIAEKVGSAIKISLNTTCPRVKAYGESLCEIGINELAQPILKNPIYVVASSKLGPECVVPCAVVSAAWTEAGMVARSILNRFPSTCFTYEGSSSNKL</sequence>
<dbReference type="InterPro" id="IPR054227">
    <property type="entry name" value="DUF6951"/>
</dbReference>
<gene>
    <name evidence="1" type="ORF">Metus_1197</name>
</gene>
<name>A0A3S3RZQ6_METS7</name>
<dbReference type="Proteomes" id="UP000288215">
    <property type="component" value="Unassembled WGS sequence"/>
</dbReference>
<dbReference type="Pfam" id="PF22263">
    <property type="entry name" value="DUF6951"/>
    <property type="match status" value="1"/>
</dbReference>